<keyword evidence="4 5" id="KW-0472">Membrane</keyword>
<gene>
    <name evidence="7" type="ORF">GCM10011600_23880</name>
</gene>
<evidence type="ECO:0000256" key="5">
    <source>
        <dbReference type="SAM" id="Phobius"/>
    </source>
</evidence>
<feature type="transmembrane region" description="Helical" evidence="5">
    <location>
        <begin position="93"/>
        <end position="111"/>
    </location>
</feature>
<dbReference type="PANTHER" id="PTHR37422:SF13">
    <property type="entry name" value="LIPOPOLYSACCHARIDE BIOSYNTHESIS PROTEIN PA4999-RELATED"/>
    <property type="match status" value="1"/>
</dbReference>
<dbReference type="EMBL" id="BNAI01000005">
    <property type="protein sequence ID" value="GHF22015.1"/>
    <property type="molecule type" value="Genomic_DNA"/>
</dbReference>
<organism evidence="7 8">
    <name type="scientific">Pseudolysinimonas yzui</name>
    <dbReference type="NCBI Taxonomy" id="2708254"/>
    <lineage>
        <taxon>Bacteria</taxon>
        <taxon>Bacillati</taxon>
        <taxon>Actinomycetota</taxon>
        <taxon>Actinomycetes</taxon>
        <taxon>Micrococcales</taxon>
        <taxon>Microbacteriaceae</taxon>
        <taxon>Pseudolysinimonas</taxon>
    </lineage>
</organism>
<keyword evidence="8" id="KW-1185">Reference proteome</keyword>
<sequence length="518" mass="55928">MSTRPERVDDRRAEQRVRAIAGTALLLIAAGAGIFFADPLTAGALIGIVACLYLFRATVFSWPGAVVALVVVICLVPARRYTLPVSLPFAAEPYRIVIVLLLVIVVLALLLDPAFRWRRLEFGGPVGFFFATQLVSIAVNVPGLVDLGLAPNAVISLFSLLVICAVFVVARQIFRSRAIVRFTLMVTVGCGALVGALASVERVTRQNWFLDFFSALPLQRLSEEDSLFVKEGTARAFASAQHPIALAVFLCLLIPLGIYLARHANWPRNPVSREFFWMGCTMLIGLGMVSAVSRTAFVSLAVMLVIAILLRPRLLPKVALYGAVAVCAALLVSARNVLAMITELLDPQALIESQMTSPGWTGSGRLADLGPSLEEAAARPFTGSGLGSRVTMGEGANAFILDNQYLSTLLESGALGVLGMLVLLLVPAVRLALFSRWPAERIGGVAPDERRDLAAAVAVSISGYVVALLFFDGFSFIQTLLTFFLLLAAGSWALAGERLPRWEERRARRVLEREVEPV</sequence>
<reference evidence="7" key="1">
    <citation type="journal article" date="2014" name="Int. J. Syst. Evol. Microbiol.">
        <title>Complete genome sequence of Corynebacterium casei LMG S-19264T (=DSM 44701T), isolated from a smear-ripened cheese.</title>
        <authorList>
            <consortium name="US DOE Joint Genome Institute (JGI-PGF)"/>
            <person name="Walter F."/>
            <person name="Albersmeier A."/>
            <person name="Kalinowski J."/>
            <person name="Ruckert C."/>
        </authorList>
    </citation>
    <scope>NUCLEOTIDE SEQUENCE</scope>
    <source>
        <strain evidence="7">CGMCC 1.16548</strain>
    </source>
</reference>
<feature type="transmembrane region" description="Helical" evidence="5">
    <location>
        <begin position="182"/>
        <end position="200"/>
    </location>
</feature>
<dbReference type="InterPro" id="IPR051533">
    <property type="entry name" value="WaaL-like"/>
</dbReference>
<feature type="domain" description="O-antigen ligase-related" evidence="6">
    <location>
        <begin position="282"/>
        <end position="419"/>
    </location>
</feature>
<evidence type="ECO:0000256" key="3">
    <source>
        <dbReference type="ARBA" id="ARBA00022989"/>
    </source>
</evidence>
<evidence type="ECO:0000256" key="2">
    <source>
        <dbReference type="ARBA" id="ARBA00022692"/>
    </source>
</evidence>
<feature type="transmembrane region" description="Helical" evidence="5">
    <location>
        <begin position="149"/>
        <end position="170"/>
    </location>
</feature>
<protein>
    <recommendedName>
        <fullName evidence="6">O-antigen ligase-related domain-containing protein</fullName>
    </recommendedName>
</protein>
<comment type="caution">
    <text evidence="7">The sequence shown here is derived from an EMBL/GenBank/DDBJ whole genome shotgun (WGS) entry which is preliminary data.</text>
</comment>
<name>A0A8J3GRU7_9MICO</name>
<evidence type="ECO:0000256" key="1">
    <source>
        <dbReference type="ARBA" id="ARBA00004141"/>
    </source>
</evidence>
<keyword evidence="2 5" id="KW-0812">Transmembrane</keyword>
<dbReference type="GO" id="GO:0016020">
    <property type="term" value="C:membrane"/>
    <property type="evidence" value="ECO:0007669"/>
    <property type="project" value="UniProtKB-SubCell"/>
</dbReference>
<feature type="transmembrane region" description="Helical" evidence="5">
    <location>
        <begin position="318"/>
        <end position="338"/>
    </location>
</feature>
<accession>A0A8J3GRU7</accession>
<keyword evidence="3 5" id="KW-1133">Transmembrane helix</keyword>
<evidence type="ECO:0000313" key="8">
    <source>
        <dbReference type="Proteomes" id="UP000617531"/>
    </source>
</evidence>
<dbReference type="Proteomes" id="UP000617531">
    <property type="component" value="Unassembled WGS sequence"/>
</dbReference>
<dbReference type="PANTHER" id="PTHR37422">
    <property type="entry name" value="TEICHURONIC ACID BIOSYNTHESIS PROTEIN TUAE"/>
    <property type="match status" value="1"/>
</dbReference>
<feature type="transmembrane region" description="Helical" evidence="5">
    <location>
        <begin position="273"/>
        <end position="289"/>
    </location>
</feature>
<feature type="transmembrane region" description="Helical" evidence="5">
    <location>
        <begin position="413"/>
        <end position="433"/>
    </location>
</feature>
<feature type="transmembrane region" description="Helical" evidence="5">
    <location>
        <begin position="295"/>
        <end position="311"/>
    </location>
</feature>
<feature type="transmembrane region" description="Helical" evidence="5">
    <location>
        <begin position="477"/>
        <end position="496"/>
    </location>
</feature>
<evidence type="ECO:0000256" key="4">
    <source>
        <dbReference type="ARBA" id="ARBA00023136"/>
    </source>
</evidence>
<evidence type="ECO:0000313" key="7">
    <source>
        <dbReference type="EMBL" id="GHF22015.1"/>
    </source>
</evidence>
<feature type="transmembrane region" description="Helical" evidence="5">
    <location>
        <begin position="123"/>
        <end position="143"/>
    </location>
</feature>
<dbReference type="InterPro" id="IPR007016">
    <property type="entry name" value="O-antigen_ligase-rel_domated"/>
</dbReference>
<reference evidence="7" key="2">
    <citation type="submission" date="2020-09" db="EMBL/GenBank/DDBJ databases">
        <authorList>
            <person name="Sun Q."/>
            <person name="Zhou Y."/>
        </authorList>
    </citation>
    <scope>NUCLEOTIDE SEQUENCE</scope>
    <source>
        <strain evidence="7">CGMCC 1.16548</strain>
    </source>
</reference>
<feature type="transmembrane region" description="Helical" evidence="5">
    <location>
        <begin position="244"/>
        <end position="261"/>
    </location>
</feature>
<proteinExistence type="predicted"/>
<dbReference type="Pfam" id="PF04932">
    <property type="entry name" value="Wzy_C"/>
    <property type="match status" value="1"/>
</dbReference>
<dbReference type="RefSeq" id="WP_191283741.1">
    <property type="nucleotide sequence ID" value="NZ_BNAI01000005.1"/>
</dbReference>
<feature type="transmembrane region" description="Helical" evidence="5">
    <location>
        <begin position="453"/>
        <end position="471"/>
    </location>
</feature>
<evidence type="ECO:0000259" key="6">
    <source>
        <dbReference type="Pfam" id="PF04932"/>
    </source>
</evidence>
<feature type="transmembrane region" description="Helical" evidence="5">
    <location>
        <begin position="60"/>
        <end position="81"/>
    </location>
</feature>
<feature type="transmembrane region" description="Helical" evidence="5">
    <location>
        <begin position="20"/>
        <end position="53"/>
    </location>
</feature>
<comment type="subcellular location">
    <subcellularLocation>
        <location evidence="1">Membrane</location>
        <topology evidence="1">Multi-pass membrane protein</topology>
    </subcellularLocation>
</comment>
<dbReference type="AlphaFoldDB" id="A0A8J3GRU7"/>